<evidence type="ECO:0000256" key="1">
    <source>
        <dbReference type="SAM" id="SignalP"/>
    </source>
</evidence>
<keyword evidence="1" id="KW-0732">Signal</keyword>
<dbReference type="SUPFAM" id="SSF47862">
    <property type="entry name" value="Saposin"/>
    <property type="match status" value="1"/>
</dbReference>
<sequence>MLLLIVCSIVFLQCLGIEYVGAEFIQGSYEVISDNMDPDLYYGRLCSKCRAFYGSFLRYFLDYEQLFKMQSALVAFCETLGPIRDHCASLFTFTMFKVINKSVATIDPVKSCAGWYLCYRKST</sequence>
<protein>
    <recommendedName>
        <fullName evidence="4">Saposin B-type domain-containing protein</fullName>
    </recommendedName>
</protein>
<proteinExistence type="predicted"/>
<accession>A0AA85K8F9</accession>
<dbReference type="AlphaFoldDB" id="A0AA85K8F9"/>
<name>A0AA85K8F9_TRIRE</name>
<feature type="chain" id="PRO_5041652608" description="Saposin B-type domain-containing protein" evidence="1">
    <location>
        <begin position="23"/>
        <end position="123"/>
    </location>
</feature>
<reference evidence="3" key="2">
    <citation type="submission" date="2023-11" db="UniProtKB">
        <authorList>
            <consortium name="WormBaseParasite"/>
        </authorList>
    </citation>
    <scope>IDENTIFICATION</scope>
</reference>
<keyword evidence="2" id="KW-1185">Reference proteome</keyword>
<evidence type="ECO:0000313" key="2">
    <source>
        <dbReference type="Proteomes" id="UP000050795"/>
    </source>
</evidence>
<feature type="signal peptide" evidence="1">
    <location>
        <begin position="1"/>
        <end position="22"/>
    </location>
</feature>
<organism evidence="2 3">
    <name type="scientific">Trichobilharzia regenti</name>
    <name type="common">Nasal bird schistosome</name>
    <dbReference type="NCBI Taxonomy" id="157069"/>
    <lineage>
        <taxon>Eukaryota</taxon>
        <taxon>Metazoa</taxon>
        <taxon>Spiralia</taxon>
        <taxon>Lophotrochozoa</taxon>
        <taxon>Platyhelminthes</taxon>
        <taxon>Trematoda</taxon>
        <taxon>Digenea</taxon>
        <taxon>Strigeidida</taxon>
        <taxon>Schistosomatoidea</taxon>
        <taxon>Schistosomatidae</taxon>
        <taxon>Trichobilharzia</taxon>
    </lineage>
</organism>
<reference evidence="2" key="1">
    <citation type="submission" date="2022-06" db="EMBL/GenBank/DDBJ databases">
        <authorList>
            <person name="Berger JAMES D."/>
            <person name="Berger JAMES D."/>
        </authorList>
    </citation>
    <scope>NUCLEOTIDE SEQUENCE [LARGE SCALE GENOMIC DNA]</scope>
</reference>
<evidence type="ECO:0000313" key="3">
    <source>
        <dbReference type="WBParaSite" id="TREG1_77180.1"/>
    </source>
</evidence>
<dbReference type="InterPro" id="IPR011001">
    <property type="entry name" value="Saposin-like"/>
</dbReference>
<dbReference type="Proteomes" id="UP000050795">
    <property type="component" value="Unassembled WGS sequence"/>
</dbReference>
<dbReference type="WBParaSite" id="TREG1_77180.1">
    <property type="protein sequence ID" value="TREG1_77180.1"/>
    <property type="gene ID" value="TREG1_77180"/>
</dbReference>
<evidence type="ECO:0008006" key="4">
    <source>
        <dbReference type="Google" id="ProtNLM"/>
    </source>
</evidence>